<evidence type="ECO:0000259" key="3">
    <source>
        <dbReference type="Pfam" id="PF18962"/>
    </source>
</evidence>
<evidence type="ECO:0000256" key="2">
    <source>
        <dbReference type="SAM" id="SignalP"/>
    </source>
</evidence>
<protein>
    <submittedName>
        <fullName evidence="4">T9SS type A sorting domain-containing protein</fullName>
    </submittedName>
</protein>
<keyword evidence="1 2" id="KW-0732">Signal</keyword>
<keyword evidence="5" id="KW-1185">Reference proteome</keyword>
<sequence>MKKIMLAAGLLLCGFANAQLTFTSFGEPIIDNHVYEYDTFYNMQIRVANESEDETVYMKARVDDMVNATGQNAQLCFGGICLFTLSENLQVPPSFPAILEPGQTTSAEDHMWNTNAGDGVNYPMDYVLSFHKITEDGEPIEQLLSFTYRYNPQLGLKGVSLSQIGIRNLNTVLDASLNINTTIALNMEIVNLNGQVIQNKKVVEGQQSFDVSNLNQGMYIIRFTNDQNVSAQVKVMKK</sequence>
<feature type="domain" description="Secretion system C-terminal sorting" evidence="3">
    <location>
        <begin position="177"/>
        <end position="231"/>
    </location>
</feature>
<dbReference type="EMBL" id="JAAMPU010000106">
    <property type="protein sequence ID" value="NMH28605.1"/>
    <property type="molecule type" value="Genomic_DNA"/>
</dbReference>
<dbReference type="AlphaFoldDB" id="A0A972JI43"/>
<gene>
    <name evidence="4" type="ORF">G6047_11230</name>
</gene>
<accession>A0A972JI43</accession>
<evidence type="ECO:0000256" key="1">
    <source>
        <dbReference type="ARBA" id="ARBA00022729"/>
    </source>
</evidence>
<dbReference type="Pfam" id="PF18962">
    <property type="entry name" value="Por_Secre_tail"/>
    <property type="match status" value="1"/>
</dbReference>
<dbReference type="Proteomes" id="UP000712080">
    <property type="component" value="Unassembled WGS sequence"/>
</dbReference>
<evidence type="ECO:0000313" key="5">
    <source>
        <dbReference type="Proteomes" id="UP000712080"/>
    </source>
</evidence>
<reference evidence="4" key="1">
    <citation type="submission" date="2020-02" db="EMBL/GenBank/DDBJ databases">
        <title>Flavobacterium sp. genome.</title>
        <authorList>
            <person name="Jung H.S."/>
            <person name="Baek J.H."/>
            <person name="Jeon C.O."/>
        </authorList>
    </citation>
    <scope>NUCLEOTIDE SEQUENCE</scope>
    <source>
        <strain evidence="4">SE-s28</strain>
    </source>
</reference>
<evidence type="ECO:0000313" key="4">
    <source>
        <dbReference type="EMBL" id="NMH28605.1"/>
    </source>
</evidence>
<name>A0A972JI43_9FLAO</name>
<feature type="chain" id="PRO_5037605861" evidence="2">
    <location>
        <begin position="19"/>
        <end position="238"/>
    </location>
</feature>
<feature type="signal peptide" evidence="2">
    <location>
        <begin position="1"/>
        <end position="18"/>
    </location>
</feature>
<dbReference type="RefSeq" id="WP_169527712.1">
    <property type="nucleotide sequence ID" value="NZ_JAAMPU010000106.1"/>
</dbReference>
<dbReference type="NCBIfam" id="TIGR04183">
    <property type="entry name" value="Por_Secre_tail"/>
    <property type="match status" value="1"/>
</dbReference>
<comment type="caution">
    <text evidence="4">The sequence shown here is derived from an EMBL/GenBank/DDBJ whole genome shotgun (WGS) entry which is preliminary data.</text>
</comment>
<proteinExistence type="predicted"/>
<organism evidence="4 5">
    <name type="scientific">Flavobacterium silvaticum</name>
    <dbReference type="NCBI Taxonomy" id="1852020"/>
    <lineage>
        <taxon>Bacteria</taxon>
        <taxon>Pseudomonadati</taxon>
        <taxon>Bacteroidota</taxon>
        <taxon>Flavobacteriia</taxon>
        <taxon>Flavobacteriales</taxon>
        <taxon>Flavobacteriaceae</taxon>
        <taxon>Flavobacterium</taxon>
    </lineage>
</organism>
<dbReference type="InterPro" id="IPR026444">
    <property type="entry name" value="Secre_tail"/>
</dbReference>